<keyword evidence="2" id="KW-1185">Reference proteome</keyword>
<dbReference type="Proteomes" id="UP000652219">
    <property type="component" value="Unassembled WGS sequence"/>
</dbReference>
<reference evidence="1 2" key="1">
    <citation type="journal article" date="2020" name="Phytopathology">
        <title>Genome Sequence Resources of Colletotrichum truncatum, C. plurivorum, C. musicola, and C. sojae: Four Species Pathogenic to Soybean (Glycine max).</title>
        <authorList>
            <person name="Rogerio F."/>
            <person name="Boufleur T.R."/>
            <person name="Ciampi-Guillardi M."/>
            <person name="Sukno S.A."/>
            <person name="Thon M.R."/>
            <person name="Massola Junior N.S."/>
            <person name="Baroncelli R."/>
        </authorList>
    </citation>
    <scope>NUCLEOTIDE SEQUENCE [LARGE SCALE GENOMIC DNA]</scope>
    <source>
        <strain evidence="1 2">LFN0009</strain>
    </source>
</reference>
<evidence type="ECO:0000313" key="1">
    <source>
        <dbReference type="EMBL" id="KAF6807772.1"/>
    </source>
</evidence>
<name>A0A8H6J7F9_9PEZI</name>
<comment type="caution">
    <text evidence="1">The sequence shown here is derived from an EMBL/GenBank/DDBJ whole genome shotgun (WGS) entry which is preliminary data.</text>
</comment>
<evidence type="ECO:0000313" key="2">
    <source>
        <dbReference type="Proteomes" id="UP000652219"/>
    </source>
</evidence>
<accession>A0A8H6J7F9</accession>
<dbReference type="EMBL" id="WIGN01000130">
    <property type="protein sequence ID" value="KAF6807772.1"/>
    <property type="molecule type" value="Genomic_DNA"/>
</dbReference>
<gene>
    <name evidence="1" type="ORF">CSOJ01_07974</name>
</gene>
<dbReference type="AlphaFoldDB" id="A0A8H6J7F9"/>
<proteinExistence type="predicted"/>
<sequence>MPSLTSEIDRSITIEAIMPAATLVSSCKKLTVTDIIGEEEWLERRPNELAAEVTCPDGTTAHWNTSAWNTLPYELPVVNWVIHGKNDAKCYEWNKSRPSTYDLIYASLTTLTEVYSWYQWNYSSKIPMMTSKHVWACDYSWSRVMVTISMLMTNGELIIDHSKPPRPNNSTLRSWDPPLPLPYIDAMDPRALPELGIAYPMVTSENIMREGVFIRSSTDALRALVQPWGEIPIRDMADPEKEESIIKALTHNRAVLSAQLLSIEHRLGLNQTSTAEALPPIEAVFIDHNRQRIV</sequence>
<protein>
    <submittedName>
        <fullName evidence="1">Uncharacterized protein</fullName>
    </submittedName>
</protein>
<organism evidence="1 2">
    <name type="scientific">Colletotrichum sojae</name>
    <dbReference type="NCBI Taxonomy" id="2175907"/>
    <lineage>
        <taxon>Eukaryota</taxon>
        <taxon>Fungi</taxon>
        <taxon>Dikarya</taxon>
        <taxon>Ascomycota</taxon>
        <taxon>Pezizomycotina</taxon>
        <taxon>Sordariomycetes</taxon>
        <taxon>Hypocreomycetidae</taxon>
        <taxon>Glomerellales</taxon>
        <taxon>Glomerellaceae</taxon>
        <taxon>Colletotrichum</taxon>
        <taxon>Colletotrichum orchidearum species complex</taxon>
    </lineage>
</organism>